<dbReference type="RefSeq" id="WP_179748208.1">
    <property type="nucleotide sequence ID" value="NZ_JACCBU010000001.1"/>
</dbReference>
<evidence type="ECO:0000313" key="1">
    <source>
        <dbReference type="EMBL" id="NYE69434.1"/>
    </source>
</evidence>
<dbReference type="PANTHER" id="PTHR20883:SF14">
    <property type="entry name" value="PHYTANOYL-COA DIOXYGENASE"/>
    <property type="match status" value="1"/>
</dbReference>
<accession>A0A7Y9L759</accession>
<dbReference type="InterPro" id="IPR008775">
    <property type="entry name" value="Phytyl_CoA_dOase-like"/>
</dbReference>
<evidence type="ECO:0000313" key="2">
    <source>
        <dbReference type="Proteomes" id="UP000569914"/>
    </source>
</evidence>
<comment type="caution">
    <text evidence="1">The sequence shown here is derived from an EMBL/GenBank/DDBJ whole genome shotgun (WGS) entry which is preliminary data.</text>
</comment>
<dbReference type="AlphaFoldDB" id="A0A7Y9L759"/>
<evidence type="ECO:0008006" key="3">
    <source>
        <dbReference type="Google" id="ProtNLM"/>
    </source>
</evidence>
<proteinExistence type="predicted"/>
<dbReference type="GO" id="GO:0005506">
    <property type="term" value="F:iron ion binding"/>
    <property type="evidence" value="ECO:0007669"/>
    <property type="project" value="UniProtKB-ARBA"/>
</dbReference>
<dbReference type="GO" id="GO:0016706">
    <property type="term" value="F:2-oxoglutarate-dependent dioxygenase activity"/>
    <property type="evidence" value="ECO:0007669"/>
    <property type="project" value="UniProtKB-ARBA"/>
</dbReference>
<name>A0A7Y9L759_9ACTN</name>
<sequence>MTGTLTAAELDHFETEGFLLKRGLLDPAADLAPVLSEYAGVLDGLAEQLHADGMISSTYAELPFADRVNAVFAESGRDHTQHFDFSLPQGGTKPDTPLWVGPAVFALLRNAAILDVIESIIGPEIWSNPVQHVRLKVPEHLMPPDPETGRPKNVATPWHQDNGVITEDADDTELVTVWLPLGDTDPANGCLMVKPRRHREGLLPHCPGNSPMGARRGGVGGLAIPGIHLGGETLDLPMAAGDVLFMHRRTPHAAHRNTSDHLRWSFDLRYQPIGQPSGRDAYPGFVARSAADPGAELRDPQAWADSWYAARAASELPSDRRFNRWDPDAAACA</sequence>
<reference evidence="1 2" key="1">
    <citation type="submission" date="2020-07" db="EMBL/GenBank/DDBJ databases">
        <title>Sequencing the genomes of 1000 actinobacteria strains.</title>
        <authorList>
            <person name="Klenk H.-P."/>
        </authorList>
    </citation>
    <scope>NUCLEOTIDE SEQUENCE [LARGE SCALE GENOMIC DNA]</scope>
    <source>
        <strain evidence="1 2">DSM 22083</strain>
    </source>
</reference>
<keyword evidence="2" id="KW-1185">Reference proteome</keyword>
<gene>
    <name evidence="1" type="ORF">BKA15_000763</name>
</gene>
<dbReference type="Proteomes" id="UP000569914">
    <property type="component" value="Unassembled WGS sequence"/>
</dbReference>
<dbReference type="PANTHER" id="PTHR20883">
    <property type="entry name" value="PHYTANOYL-COA DIOXYGENASE DOMAIN CONTAINING 1"/>
    <property type="match status" value="1"/>
</dbReference>
<dbReference type="SUPFAM" id="SSF51197">
    <property type="entry name" value="Clavaminate synthase-like"/>
    <property type="match status" value="1"/>
</dbReference>
<dbReference type="Pfam" id="PF05721">
    <property type="entry name" value="PhyH"/>
    <property type="match status" value="1"/>
</dbReference>
<dbReference type="EMBL" id="JACCBU010000001">
    <property type="protein sequence ID" value="NYE69434.1"/>
    <property type="molecule type" value="Genomic_DNA"/>
</dbReference>
<organism evidence="1 2">
    <name type="scientific">Microlunatus parietis</name>
    <dbReference type="NCBI Taxonomy" id="682979"/>
    <lineage>
        <taxon>Bacteria</taxon>
        <taxon>Bacillati</taxon>
        <taxon>Actinomycetota</taxon>
        <taxon>Actinomycetes</taxon>
        <taxon>Propionibacteriales</taxon>
        <taxon>Propionibacteriaceae</taxon>
        <taxon>Microlunatus</taxon>
    </lineage>
</organism>
<protein>
    <recommendedName>
        <fullName evidence="3">Ectoine hydroxylase-related dioxygenase, phytanoyl-CoA dioxygenase (PhyH) family</fullName>
    </recommendedName>
</protein>
<dbReference type="Gene3D" id="2.60.120.620">
    <property type="entry name" value="q2cbj1_9rhob like domain"/>
    <property type="match status" value="1"/>
</dbReference>